<keyword evidence="1" id="KW-0812">Transmembrane</keyword>
<sequence length="153" mass="17189">MLLYAVIVVQMYLMFDEVRSMYVYNDGTSNSMHTLLTNAIGAISTLLTAVFKVRLRHIQHSLSRLERSLQAKGDGGECVGVVTSGHWSIEYRTRVWLALAVVLFGYLKYGMLMEDGRKDVSASVVVALLNTISIAGNYYVTLLFVDHVFFAKR</sequence>
<reference evidence="2 3" key="1">
    <citation type="submission" date="2019-08" db="EMBL/GenBank/DDBJ databases">
        <title>Whole genome of Aphis craccivora.</title>
        <authorList>
            <person name="Voronova N.V."/>
            <person name="Shulinski R.S."/>
            <person name="Bandarenka Y.V."/>
            <person name="Zhorov D.G."/>
            <person name="Warner D."/>
        </authorList>
    </citation>
    <scope>NUCLEOTIDE SEQUENCE [LARGE SCALE GENOMIC DNA]</scope>
    <source>
        <strain evidence="2">180601</strain>
        <tissue evidence="2">Whole Body</tissue>
    </source>
</reference>
<feature type="transmembrane region" description="Helical" evidence="1">
    <location>
        <begin position="35"/>
        <end position="55"/>
    </location>
</feature>
<keyword evidence="1" id="KW-0472">Membrane</keyword>
<name>A0A6G0ZJ68_APHCR</name>
<dbReference type="OrthoDB" id="6621146at2759"/>
<feature type="transmembrane region" description="Helical" evidence="1">
    <location>
        <begin position="124"/>
        <end position="145"/>
    </location>
</feature>
<dbReference type="AlphaFoldDB" id="A0A6G0ZJ68"/>
<dbReference type="Proteomes" id="UP000478052">
    <property type="component" value="Unassembled WGS sequence"/>
</dbReference>
<keyword evidence="2" id="KW-0675">Receptor</keyword>
<evidence type="ECO:0000256" key="1">
    <source>
        <dbReference type="SAM" id="Phobius"/>
    </source>
</evidence>
<keyword evidence="3" id="KW-1185">Reference proteome</keyword>
<organism evidence="2 3">
    <name type="scientific">Aphis craccivora</name>
    <name type="common">Cowpea aphid</name>
    <dbReference type="NCBI Taxonomy" id="307492"/>
    <lineage>
        <taxon>Eukaryota</taxon>
        <taxon>Metazoa</taxon>
        <taxon>Ecdysozoa</taxon>
        <taxon>Arthropoda</taxon>
        <taxon>Hexapoda</taxon>
        <taxon>Insecta</taxon>
        <taxon>Pterygota</taxon>
        <taxon>Neoptera</taxon>
        <taxon>Paraneoptera</taxon>
        <taxon>Hemiptera</taxon>
        <taxon>Sternorrhyncha</taxon>
        <taxon>Aphidomorpha</taxon>
        <taxon>Aphidoidea</taxon>
        <taxon>Aphididae</taxon>
        <taxon>Aphidini</taxon>
        <taxon>Aphis</taxon>
        <taxon>Aphis</taxon>
    </lineage>
</organism>
<keyword evidence="1" id="KW-1133">Transmembrane helix</keyword>
<proteinExistence type="predicted"/>
<feature type="transmembrane region" description="Helical" evidence="1">
    <location>
        <begin position="95"/>
        <end position="112"/>
    </location>
</feature>
<dbReference type="EMBL" id="VUJU01000352">
    <property type="protein sequence ID" value="KAF0771009.1"/>
    <property type="molecule type" value="Genomic_DNA"/>
</dbReference>
<protein>
    <submittedName>
        <fullName evidence="2">Gustatory receptor</fullName>
    </submittedName>
</protein>
<evidence type="ECO:0000313" key="3">
    <source>
        <dbReference type="Proteomes" id="UP000478052"/>
    </source>
</evidence>
<accession>A0A6G0ZJ68</accession>
<gene>
    <name evidence="2" type="ORF">FWK35_00001326</name>
</gene>
<evidence type="ECO:0000313" key="2">
    <source>
        <dbReference type="EMBL" id="KAF0771009.1"/>
    </source>
</evidence>
<comment type="caution">
    <text evidence="2">The sequence shown here is derived from an EMBL/GenBank/DDBJ whole genome shotgun (WGS) entry which is preliminary data.</text>
</comment>